<evidence type="ECO:0000313" key="1">
    <source>
        <dbReference type="EnsemblPlants" id="ORGLA01G0308600.1"/>
    </source>
</evidence>
<dbReference type="Proteomes" id="UP000007306">
    <property type="component" value="Chromosome 1"/>
</dbReference>
<evidence type="ECO:0000313" key="2">
    <source>
        <dbReference type="Proteomes" id="UP000007306"/>
    </source>
</evidence>
<organism evidence="1 2">
    <name type="scientific">Oryza glaberrima</name>
    <name type="common">African rice</name>
    <dbReference type="NCBI Taxonomy" id="4538"/>
    <lineage>
        <taxon>Eukaryota</taxon>
        <taxon>Viridiplantae</taxon>
        <taxon>Streptophyta</taxon>
        <taxon>Embryophyta</taxon>
        <taxon>Tracheophyta</taxon>
        <taxon>Spermatophyta</taxon>
        <taxon>Magnoliopsida</taxon>
        <taxon>Liliopsida</taxon>
        <taxon>Poales</taxon>
        <taxon>Poaceae</taxon>
        <taxon>BOP clade</taxon>
        <taxon>Oryzoideae</taxon>
        <taxon>Oryzeae</taxon>
        <taxon>Oryzinae</taxon>
        <taxon>Oryza</taxon>
    </lineage>
</organism>
<reference evidence="1" key="1">
    <citation type="submission" date="2015-06" db="UniProtKB">
        <authorList>
            <consortium name="EnsemblPlants"/>
        </authorList>
    </citation>
    <scope>IDENTIFICATION</scope>
</reference>
<dbReference type="HOGENOM" id="CLU_2389773_0_0_1"/>
<dbReference type="Gramene" id="ORGLA01G0308600.1">
    <property type="protein sequence ID" value="ORGLA01G0308600.1"/>
    <property type="gene ID" value="ORGLA01G0308600"/>
</dbReference>
<accession>I1NT96</accession>
<proteinExistence type="predicted"/>
<name>I1NT96_ORYGL</name>
<protein>
    <submittedName>
        <fullName evidence="1">Uncharacterized protein</fullName>
    </submittedName>
</protein>
<dbReference type="AlphaFoldDB" id="I1NT96"/>
<sequence>MAAPLQSANTDTVTQNVNLAWIHVGSDYRRDTRHLTERDTETMPPRRMLLCTTRDSAFLCCISGEKNRVVVSRNRGGMFRRGGMCSGVHVADTR</sequence>
<dbReference type="EnsemblPlants" id="ORGLA01G0308600.1">
    <property type="protein sequence ID" value="ORGLA01G0308600.1"/>
    <property type="gene ID" value="ORGLA01G0308600"/>
</dbReference>
<reference evidence="1 2" key="2">
    <citation type="submission" date="2018-04" db="EMBL/GenBank/DDBJ databases">
        <title>OglaRS2 (Oryza glaberrima Reference Sequence Version 2).</title>
        <authorList>
            <person name="Zhang J."/>
            <person name="Kudrna D."/>
            <person name="Lee S."/>
            <person name="Talag J."/>
            <person name="Rajasekar S."/>
            <person name="Wing R.A."/>
        </authorList>
    </citation>
    <scope>NUCLEOTIDE SEQUENCE [LARGE SCALE GENOMIC DNA]</scope>
    <source>
        <strain evidence="1 2">cv. IRGC 96717</strain>
    </source>
</reference>
<keyword evidence="2" id="KW-1185">Reference proteome</keyword>